<dbReference type="InterPro" id="IPR050194">
    <property type="entry name" value="Glycosyltransferase_grp1"/>
</dbReference>
<dbReference type="AlphaFoldDB" id="A0A1I2QYK3"/>
<dbReference type="PANTHER" id="PTHR45947">
    <property type="entry name" value="SULFOQUINOVOSYL TRANSFERASE SQD2"/>
    <property type="match status" value="1"/>
</dbReference>
<dbReference type="STRING" id="1436961.SAMN05421739_102178"/>
<dbReference type="CDD" id="cd03811">
    <property type="entry name" value="GT4_GT28_WabH-like"/>
    <property type="match status" value="1"/>
</dbReference>
<evidence type="ECO:0000259" key="1">
    <source>
        <dbReference type="Pfam" id="PF00534"/>
    </source>
</evidence>
<evidence type="ECO:0000259" key="2">
    <source>
        <dbReference type="Pfam" id="PF13439"/>
    </source>
</evidence>
<dbReference type="GO" id="GO:0016757">
    <property type="term" value="F:glycosyltransferase activity"/>
    <property type="evidence" value="ECO:0007669"/>
    <property type="project" value="InterPro"/>
</dbReference>
<evidence type="ECO:0000313" key="3">
    <source>
        <dbReference type="EMBL" id="SFG32813.1"/>
    </source>
</evidence>
<dbReference type="RefSeq" id="WP_092099652.1">
    <property type="nucleotide sequence ID" value="NZ_FOOT01000002.1"/>
</dbReference>
<dbReference type="Pfam" id="PF00534">
    <property type="entry name" value="Glycos_transf_1"/>
    <property type="match status" value="1"/>
</dbReference>
<feature type="domain" description="Glycosyltransferase subfamily 4-like N-terminal" evidence="2">
    <location>
        <begin position="14"/>
        <end position="167"/>
    </location>
</feature>
<dbReference type="EMBL" id="FOOT01000002">
    <property type="protein sequence ID" value="SFG32813.1"/>
    <property type="molecule type" value="Genomic_DNA"/>
</dbReference>
<protein>
    <submittedName>
        <fullName evidence="3">Glycosyltransferase involved in cell wall bisynthesis</fullName>
    </submittedName>
</protein>
<name>A0A1I2QYK3_9BACT</name>
<dbReference type="Pfam" id="PF13439">
    <property type="entry name" value="Glyco_transf_4"/>
    <property type="match status" value="1"/>
</dbReference>
<dbReference type="Gene3D" id="3.40.50.2000">
    <property type="entry name" value="Glycogen Phosphorylase B"/>
    <property type="match status" value="2"/>
</dbReference>
<evidence type="ECO:0000313" key="4">
    <source>
        <dbReference type="Proteomes" id="UP000198724"/>
    </source>
</evidence>
<sequence>MKVIQLVQKPQLRGAEIFASQLSNHLEDAGLNVHLVSIFSGPSELPFKGKITHLDRPLAKRLWDFNAWRRLAYIIKTEKPDLIQANAGDTLKFAILSKLFYKWNTPVVFRNANKMGDFINSKPKYLLNSFFVKYVDAVVSVSHLCEKDFVETFKFPASKIKTIPIGVENLEIPSEPPADLREVFDNYRVLVNIGSLVPEKNHDALLKIFEAVAQNDPSIFLIIIGDGHLRAELERKVAELPNKERILFAGYRNDVLQVVKHATAFIMPSLIEGLPGVILEAMYCQTPVIANNVGGISEVVNKDTGWLIEKDNLVEFIKAVTEVLAGGVGVSLKTANAHRLITEEYMNTQISIKFKKVYERVIAGNNLS</sequence>
<feature type="domain" description="Glycosyl transferase family 1" evidence="1">
    <location>
        <begin position="185"/>
        <end position="326"/>
    </location>
</feature>
<dbReference type="Proteomes" id="UP000198724">
    <property type="component" value="Unassembled WGS sequence"/>
</dbReference>
<organism evidence="3 4">
    <name type="scientific">Pontibacter chinhatensis</name>
    <dbReference type="NCBI Taxonomy" id="1436961"/>
    <lineage>
        <taxon>Bacteria</taxon>
        <taxon>Pseudomonadati</taxon>
        <taxon>Bacteroidota</taxon>
        <taxon>Cytophagia</taxon>
        <taxon>Cytophagales</taxon>
        <taxon>Hymenobacteraceae</taxon>
        <taxon>Pontibacter</taxon>
    </lineage>
</organism>
<dbReference type="InterPro" id="IPR001296">
    <property type="entry name" value="Glyco_trans_1"/>
</dbReference>
<dbReference type="OrthoDB" id="1522162at2"/>
<accession>A0A1I2QYK3</accession>
<dbReference type="InterPro" id="IPR028098">
    <property type="entry name" value="Glyco_trans_4-like_N"/>
</dbReference>
<dbReference type="PANTHER" id="PTHR45947:SF15">
    <property type="entry name" value="TEICHURONIC ACID BIOSYNTHESIS GLYCOSYLTRANSFERASE TUAC-RELATED"/>
    <property type="match status" value="1"/>
</dbReference>
<dbReference type="SUPFAM" id="SSF53756">
    <property type="entry name" value="UDP-Glycosyltransferase/glycogen phosphorylase"/>
    <property type="match status" value="1"/>
</dbReference>
<keyword evidence="3" id="KW-0808">Transferase</keyword>
<proteinExistence type="predicted"/>
<keyword evidence="4" id="KW-1185">Reference proteome</keyword>
<gene>
    <name evidence="3" type="ORF">SAMN05421739_102178</name>
</gene>
<reference evidence="4" key="1">
    <citation type="submission" date="2016-10" db="EMBL/GenBank/DDBJ databases">
        <authorList>
            <person name="Varghese N."/>
            <person name="Submissions S."/>
        </authorList>
    </citation>
    <scope>NUCLEOTIDE SEQUENCE [LARGE SCALE GENOMIC DNA]</scope>
    <source>
        <strain evidence="4">LP51</strain>
    </source>
</reference>